<proteinExistence type="predicted"/>
<dbReference type="AlphaFoldDB" id="A0A7G3U9S1"/>
<keyword evidence="3" id="KW-1185">Reference proteome</keyword>
<evidence type="ECO:0000313" key="2">
    <source>
        <dbReference type="EMBL" id="QKM67184.1"/>
    </source>
</evidence>
<dbReference type="EMBL" id="CP029159">
    <property type="protein sequence ID" value="QKM67184.1"/>
    <property type="molecule type" value="Genomic_DNA"/>
</dbReference>
<feature type="region of interest" description="Disordered" evidence="1">
    <location>
        <begin position="28"/>
        <end position="64"/>
    </location>
</feature>
<feature type="compositionally biased region" description="Low complexity" evidence="1">
    <location>
        <begin position="28"/>
        <end position="37"/>
    </location>
</feature>
<dbReference type="Proteomes" id="UP000005940">
    <property type="component" value="Chromosome"/>
</dbReference>
<evidence type="ECO:0000256" key="1">
    <source>
        <dbReference type="SAM" id="MobiDB-lite"/>
    </source>
</evidence>
<name>A0A7G3U9S1_STRT9</name>
<dbReference type="PROSITE" id="PS51257">
    <property type="entry name" value="PROKAR_LIPOPROTEIN"/>
    <property type="match status" value="1"/>
</dbReference>
<organism evidence="2 3">
    <name type="scientific">Streptomyces tsukubensis (strain DSM 42081 / NBRC 108919 / NRRL 18488 / 9993)</name>
    <dbReference type="NCBI Taxonomy" id="1114943"/>
    <lineage>
        <taxon>Bacteria</taxon>
        <taxon>Bacillati</taxon>
        <taxon>Actinomycetota</taxon>
        <taxon>Actinomycetes</taxon>
        <taxon>Kitasatosporales</taxon>
        <taxon>Streptomycetaceae</taxon>
        <taxon>Streptomyces</taxon>
    </lineage>
</organism>
<reference evidence="2 3" key="1">
    <citation type="journal article" date="2012" name="J. Bacteriol.">
        <title>Draft genome of Streptomyces tsukubaensis NRRL 18488, the producer of the clinically important immunosuppressant tacrolimus (FK506).</title>
        <authorList>
            <person name="Barreiro C."/>
            <person name="Prieto C."/>
            <person name="Sola-Landa A."/>
            <person name="Solera E."/>
            <person name="Martinez-Castro M."/>
            <person name="Perez-Redondo R."/>
            <person name="Garcia-Estrada C."/>
            <person name="Aparicio J.F."/>
            <person name="Fernandez-Martinez L.T."/>
            <person name="Santos-Aberturas J."/>
            <person name="Salehi-Najafabadi Z."/>
            <person name="Rodriguez-Garcia A."/>
            <person name="Tauch A."/>
            <person name="Martin J.F."/>
        </authorList>
    </citation>
    <scope>NUCLEOTIDE SEQUENCE [LARGE SCALE GENOMIC DNA]</scope>
    <source>
        <strain evidence="3">DSM 42081 / NBRC 108919 / NRRL 18488 / 9993</strain>
    </source>
</reference>
<sequence length="190" mass="18128">MRRPGTTRRRALAVTGATAGAVVAGALSGCSGEPSEPGGRDRAHGAEGARERGSAPGSSEVSAAADTALRKRLAASGGALRDRYDAVIAAHPALAGRLAPLRAASAAHATALGGAPAGAGGAPAVVPPDPAAALTELAATERRSSAAHTTALAGAGPELARLLASVAAAGAANAYLLTRPAASAPGGEGR</sequence>
<evidence type="ECO:0008006" key="4">
    <source>
        <dbReference type="Google" id="ProtNLM"/>
    </source>
</evidence>
<gene>
    <name evidence="2" type="ORF">STSU_008400</name>
</gene>
<dbReference type="PROSITE" id="PS51318">
    <property type="entry name" value="TAT"/>
    <property type="match status" value="1"/>
</dbReference>
<accession>A0A7G3U9S1</accession>
<feature type="compositionally biased region" description="Basic and acidic residues" evidence="1">
    <location>
        <begin position="38"/>
        <end position="53"/>
    </location>
</feature>
<dbReference type="InterPro" id="IPR006311">
    <property type="entry name" value="TAT_signal"/>
</dbReference>
<evidence type="ECO:0000313" key="3">
    <source>
        <dbReference type="Proteomes" id="UP000005940"/>
    </source>
</evidence>
<protein>
    <recommendedName>
        <fullName evidence="4">Lipoprotein</fullName>
    </recommendedName>
</protein>